<keyword evidence="3" id="KW-0732">Signal</keyword>
<reference evidence="4 5" key="2">
    <citation type="submission" date="2024-02" db="EMBL/GenBank/DDBJ databases">
        <title>The Genome Sequence of Enterococcus sp. DIV0159.</title>
        <authorList>
            <person name="Earl A."/>
            <person name="Manson A."/>
            <person name="Gilmore M."/>
            <person name="Sanders J."/>
            <person name="Shea T."/>
            <person name="Howe W."/>
            <person name="Livny J."/>
            <person name="Cuomo C."/>
            <person name="Neafsey D."/>
            <person name="Birren B."/>
        </authorList>
    </citation>
    <scope>NUCLEOTIDE SEQUENCE [LARGE SCALE GENOMIC DNA]</scope>
    <source>
        <strain evidence="4 5">665A</strain>
    </source>
</reference>
<evidence type="ECO:0000256" key="3">
    <source>
        <dbReference type="SAM" id="SignalP"/>
    </source>
</evidence>
<feature type="transmembrane region" description="Helical" evidence="2">
    <location>
        <begin position="103"/>
        <end position="122"/>
    </location>
</feature>
<feature type="signal peptide" evidence="3">
    <location>
        <begin position="1"/>
        <end position="23"/>
    </location>
</feature>
<proteinExistence type="predicted"/>
<evidence type="ECO:0008006" key="6">
    <source>
        <dbReference type="Google" id="ProtNLM"/>
    </source>
</evidence>
<name>A0ABV0EK62_9ENTE</name>
<feature type="compositionally biased region" description="Pro residues" evidence="1">
    <location>
        <begin position="43"/>
        <end position="60"/>
    </location>
</feature>
<dbReference type="EMBL" id="JAFREL020000001">
    <property type="protein sequence ID" value="MEO1769021.1"/>
    <property type="molecule type" value="Genomic_DNA"/>
</dbReference>
<accession>A0ABV0EK62</accession>
<dbReference type="Proteomes" id="UP000664357">
    <property type="component" value="Unassembled WGS sequence"/>
</dbReference>
<feature type="chain" id="PRO_5046002986" description="Gram-positive cocci surface proteins LPxTG domain-containing protein" evidence="3">
    <location>
        <begin position="24"/>
        <end position="133"/>
    </location>
</feature>
<feature type="region of interest" description="Disordered" evidence="1">
    <location>
        <begin position="32"/>
        <end position="60"/>
    </location>
</feature>
<keyword evidence="2" id="KW-0812">Transmembrane</keyword>
<comment type="caution">
    <text evidence="4">The sequence shown here is derived from an EMBL/GenBank/DDBJ whole genome shotgun (WGS) entry which is preliminary data.</text>
</comment>
<gene>
    <name evidence="4" type="ORF">JZO67_000960</name>
</gene>
<sequence>MKRKKLLLLVTISCVFFPTSVFGEEMQTKETGIGIGFRDEQPAPNPDPTPVPLPDDPMPYDPAPIDNVLPVALGQTRYQTQAKQLPATSQGTLPKTGEQQQVVFLRVIGLACIVSCFWLFLFTRLREEEQEND</sequence>
<organism evidence="4 5">
    <name type="scientific">Candidatus Enterococcus ferrettii</name>
    <dbReference type="NCBI Taxonomy" id="2815324"/>
    <lineage>
        <taxon>Bacteria</taxon>
        <taxon>Bacillati</taxon>
        <taxon>Bacillota</taxon>
        <taxon>Bacilli</taxon>
        <taxon>Lactobacillales</taxon>
        <taxon>Enterococcaceae</taxon>
        <taxon>Enterococcus</taxon>
    </lineage>
</organism>
<evidence type="ECO:0000313" key="5">
    <source>
        <dbReference type="Proteomes" id="UP000664357"/>
    </source>
</evidence>
<keyword evidence="2" id="KW-1133">Transmembrane helix</keyword>
<keyword evidence="5" id="KW-1185">Reference proteome</keyword>
<dbReference type="NCBIfam" id="TIGR01167">
    <property type="entry name" value="LPXTG_anchor"/>
    <property type="match status" value="1"/>
</dbReference>
<evidence type="ECO:0000313" key="4">
    <source>
        <dbReference type="EMBL" id="MEO1769021.1"/>
    </source>
</evidence>
<evidence type="ECO:0000256" key="2">
    <source>
        <dbReference type="SAM" id="Phobius"/>
    </source>
</evidence>
<keyword evidence="2" id="KW-0472">Membrane</keyword>
<evidence type="ECO:0000256" key="1">
    <source>
        <dbReference type="SAM" id="MobiDB-lite"/>
    </source>
</evidence>
<dbReference type="RefSeq" id="WP_207703729.1">
    <property type="nucleotide sequence ID" value="NZ_JAFREL020000001.1"/>
</dbReference>
<protein>
    <recommendedName>
        <fullName evidence="6">Gram-positive cocci surface proteins LPxTG domain-containing protein</fullName>
    </recommendedName>
</protein>
<reference evidence="4 5" key="1">
    <citation type="submission" date="2021-03" db="EMBL/GenBank/DDBJ databases">
        <authorList>
            <person name="Gilmore M.S."/>
            <person name="Schwartzman J."/>
            <person name="Van Tyne D."/>
            <person name="Martin M."/>
            <person name="Earl A.M."/>
            <person name="Manson A.L."/>
            <person name="Straub T."/>
            <person name="Salamzade R."/>
            <person name="Saavedra J."/>
            <person name="Lebreton F."/>
            <person name="Prichula J."/>
            <person name="Schaufler K."/>
            <person name="Gaca A."/>
            <person name="Sgardioli B."/>
            <person name="Wagenaar J."/>
            <person name="Strong T."/>
        </authorList>
    </citation>
    <scope>NUCLEOTIDE SEQUENCE [LARGE SCALE GENOMIC DNA]</scope>
    <source>
        <strain evidence="4 5">665A</strain>
    </source>
</reference>